<dbReference type="Proteomes" id="UP000236291">
    <property type="component" value="Unassembled WGS sequence"/>
</dbReference>
<name>A0A2K3KMT0_TRIPR</name>
<protein>
    <submittedName>
        <fullName evidence="1">Uncharacterized protein</fullName>
    </submittedName>
</protein>
<gene>
    <name evidence="1" type="ORF">L195_g063570</name>
</gene>
<reference evidence="1 2" key="1">
    <citation type="journal article" date="2014" name="Am. J. Bot.">
        <title>Genome assembly and annotation for red clover (Trifolium pratense; Fabaceae).</title>
        <authorList>
            <person name="Istvanek J."/>
            <person name="Jaros M."/>
            <person name="Krenek A."/>
            <person name="Repkova J."/>
        </authorList>
    </citation>
    <scope>NUCLEOTIDE SEQUENCE [LARGE SCALE GENOMIC DNA]</scope>
    <source>
        <strain evidence="2">cv. Tatra</strain>
        <tissue evidence="1">Young leaves</tissue>
    </source>
</reference>
<feature type="non-terminal residue" evidence="1">
    <location>
        <position position="1"/>
    </location>
</feature>
<comment type="caution">
    <text evidence="1">The sequence shown here is derived from an EMBL/GenBank/DDBJ whole genome shotgun (WGS) entry which is preliminary data.</text>
</comment>
<sequence length="58" mass="6827">RHQIERLIIEEGAYTAVDRHLVLPSVFKYFKDHGHEPWTNILGSWHMLSGELIHVHDP</sequence>
<evidence type="ECO:0000313" key="1">
    <source>
        <dbReference type="EMBL" id="PNX67552.1"/>
    </source>
</evidence>
<proteinExistence type="predicted"/>
<evidence type="ECO:0000313" key="2">
    <source>
        <dbReference type="Proteomes" id="UP000236291"/>
    </source>
</evidence>
<reference evidence="1 2" key="2">
    <citation type="journal article" date="2017" name="Front. Plant Sci.">
        <title>Gene Classification and Mining of Molecular Markers Useful in Red Clover (Trifolium pratense) Breeding.</title>
        <authorList>
            <person name="Istvanek J."/>
            <person name="Dluhosova J."/>
            <person name="Dluhos P."/>
            <person name="Patkova L."/>
            <person name="Nedelnik J."/>
            <person name="Repkova J."/>
        </authorList>
    </citation>
    <scope>NUCLEOTIDE SEQUENCE [LARGE SCALE GENOMIC DNA]</scope>
    <source>
        <strain evidence="2">cv. Tatra</strain>
        <tissue evidence="1">Young leaves</tissue>
    </source>
</reference>
<dbReference type="EMBL" id="ASHM01211523">
    <property type="protein sequence ID" value="PNX67552.1"/>
    <property type="molecule type" value="Genomic_DNA"/>
</dbReference>
<organism evidence="1 2">
    <name type="scientific">Trifolium pratense</name>
    <name type="common">Red clover</name>
    <dbReference type="NCBI Taxonomy" id="57577"/>
    <lineage>
        <taxon>Eukaryota</taxon>
        <taxon>Viridiplantae</taxon>
        <taxon>Streptophyta</taxon>
        <taxon>Embryophyta</taxon>
        <taxon>Tracheophyta</taxon>
        <taxon>Spermatophyta</taxon>
        <taxon>Magnoliopsida</taxon>
        <taxon>eudicotyledons</taxon>
        <taxon>Gunneridae</taxon>
        <taxon>Pentapetalae</taxon>
        <taxon>rosids</taxon>
        <taxon>fabids</taxon>
        <taxon>Fabales</taxon>
        <taxon>Fabaceae</taxon>
        <taxon>Papilionoideae</taxon>
        <taxon>50 kb inversion clade</taxon>
        <taxon>NPAAA clade</taxon>
        <taxon>Hologalegina</taxon>
        <taxon>IRL clade</taxon>
        <taxon>Trifolieae</taxon>
        <taxon>Trifolium</taxon>
    </lineage>
</organism>
<accession>A0A2K3KMT0</accession>
<dbReference type="AlphaFoldDB" id="A0A2K3KMT0"/>